<keyword evidence="4 5" id="KW-0067">ATP-binding</keyword>
<dbReference type="CDD" id="cd14014">
    <property type="entry name" value="STKc_PknB_like"/>
    <property type="match status" value="1"/>
</dbReference>
<dbReference type="InterPro" id="IPR008271">
    <property type="entry name" value="Ser/Thr_kinase_AS"/>
</dbReference>
<name>A0ABY7GRY7_9BACT</name>
<dbReference type="PROSITE" id="PS00108">
    <property type="entry name" value="PROTEIN_KINASE_ST"/>
    <property type="match status" value="1"/>
</dbReference>
<dbReference type="EMBL" id="CP114040">
    <property type="protein sequence ID" value="WAS89721.1"/>
    <property type="molecule type" value="Genomic_DNA"/>
</dbReference>
<protein>
    <submittedName>
        <fullName evidence="8">Protein kinase</fullName>
    </submittedName>
</protein>
<dbReference type="SUPFAM" id="SSF56112">
    <property type="entry name" value="Protein kinase-like (PK-like)"/>
    <property type="match status" value="1"/>
</dbReference>
<evidence type="ECO:0000256" key="5">
    <source>
        <dbReference type="PROSITE-ProRule" id="PRU10141"/>
    </source>
</evidence>
<keyword evidence="1" id="KW-0808">Transferase</keyword>
<organism evidence="8 9">
    <name type="scientific">Nannocystis punicea</name>
    <dbReference type="NCBI Taxonomy" id="2995304"/>
    <lineage>
        <taxon>Bacteria</taxon>
        <taxon>Pseudomonadati</taxon>
        <taxon>Myxococcota</taxon>
        <taxon>Polyangia</taxon>
        <taxon>Nannocystales</taxon>
        <taxon>Nannocystaceae</taxon>
        <taxon>Nannocystis</taxon>
    </lineage>
</organism>
<evidence type="ECO:0000313" key="9">
    <source>
        <dbReference type="Proteomes" id="UP001164459"/>
    </source>
</evidence>
<dbReference type="GO" id="GO:0016301">
    <property type="term" value="F:kinase activity"/>
    <property type="evidence" value="ECO:0007669"/>
    <property type="project" value="UniProtKB-KW"/>
</dbReference>
<feature type="region of interest" description="Disordered" evidence="6">
    <location>
        <begin position="557"/>
        <end position="665"/>
    </location>
</feature>
<sequence length="752" mass="77506">MVEADYTGVLLDGRYRVQARLGQGGMGTVYVAEHVGLAQPRAIKFLRADIARKPGAIQRFLQEARVLSAMRHDNLVGVIDMGEHAGSAYYVMELLTGEDLRRRLRRLGGLGWPQTRAIALQVCAALRLTHARGVVHRDLKPENCFCVDAADGAVHIKLLDFGVAKVPREAGGASQLTGAGELLGTIGYMAPEQLEGQGDRRADIYSLGALMFEMLAGRPLHTGNAYEILARMLLAPAPALAGVCAVDPAIDRLIATAVARDPDQRFASMDAFAAAIAEIPVTAEPQAFERPLTALARPEGETTAGGTPVPADMPVTAAPGRPEDMPVTAVPGLEDTLLASPRRPAPARGVHVPADSSAARDTPAPAEARVPGPPVREDSSPTTPAPVRADSSAVTHVPVRPDISPALPTPVREDRSSTTLPPVREDSSSAPRASVREDSSSAPRAPVREDRSSTTLPPVRADISPALPTPVREDRSSTTRAPVRGGSSSAPPAPVREGSSSALPVPVHTDSSPPTRASDTPVPTDSSPAPSRSRLARGLAAALLAAVIAWQVWPVDEASTPPAPAPSPPATAATGPVPAASPFADTPVPAASPDPSPVSPVPAASPDPPPTPPVPDASPGAPPVAPVSAASPAASAPAPAASRPAPVKPPRDVIKPSPPARPLTREALRGRLERELASCGSPYVAEEIAVRVTPGEAGKLAGLAALADGRLAPGTVDCLERELARVLAGLAEGVDAARAFDVSLTLPRRGGG</sequence>
<dbReference type="InterPro" id="IPR000719">
    <property type="entry name" value="Prot_kinase_dom"/>
</dbReference>
<dbReference type="Pfam" id="PF00069">
    <property type="entry name" value="Pkinase"/>
    <property type="match status" value="1"/>
</dbReference>
<dbReference type="Gene3D" id="3.30.200.20">
    <property type="entry name" value="Phosphorylase Kinase, domain 1"/>
    <property type="match status" value="1"/>
</dbReference>
<keyword evidence="2 5" id="KW-0547">Nucleotide-binding</keyword>
<evidence type="ECO:0000259" key="7">
    <source>
        <dbReference type="PROSITE" id="PS50011"/>
    </source>
</evidence>
<dbReference type="RefSeq" id="WP_269032031.1">
    <property type="nucleotide sequence ID" value="NZ_CP114040.1"/>
</dbReference>
<evidence type="ECO:0000256" key="4">
    <source>
        <dbReference type="ARBA" id="ARBA00022840"/>
    </source>
</evidence>
<evidence type="ECO:0000256" key="2">
    <source>
        <dbReference type="ARBA" id="ARBA00022741"/>
    </source>
</evidence>
<feature type="compositionally biased region" description="Pro residues" evidence="6">
    <location>
        <begin position="590"/>
        <end position="625"/>
    </location>
</feature>
<accession>A0ABY7GRY7</accession>
<keyword evidence="9" id="KW-1185">Reference proteome</keyword>
<evidence type="ECO:0000256" key="3">
    <source>
        <dbReference type="ARBA" id="ARBA00022777"/>
    </source>
</evidence>
<feature type="compositionally biased region" description="Polar residues" evidence="6">
    <location>
        <begin position="509"/>
        <end position="525"/>
    </location>
</feature>
<feature type="region of interest" description="Disordered" evidence="6">
    <location>
        <begin position="298"/>
        <end position="534"/>
    </location>
</feature>
<dbReference type="PANTHER" id="PTHR43289">
    <property type="entry name" value="MITOGEN-ACTIVATED PROTEIN KINASE KINASE KINASE 20-RELATED"/>
    <property type="match status" value="1"/>
</dbReference>
<dbReference type="PROSITE" id="PS50011">
    <property type="entry name" value="PROTEIN_KINASE_DOM"/>
    <property type="match status" value="1"/>
</dbReference>
<gene>
    <name evidence="8" type="ORF">O0S08_26310</name>
</gene>
<dbReference type="SMART" id="SM00220">
    <property type="entry name" value="S_TKc"/>
    <property type="match status" value="1"/>
</dbReference>
<dbReference type="PROSITE" id="PS00107">
    <property type="entry name" value="PROTEIN_KINASE_ATP"/>
    <property type="match status" value="1"/>
</dbReference>
<dbReference type="InterPro" id="IPR011009">
    <property type="entry name" value="Kinase-like_dom_sf"/>
</dbReference>
<feature type="compositionally biased region" description="Low complexity" evidence="6">
    <location>
        <begin position="626"/>
        <end position="645"/>
    </location>
</feature>
<evidence type="ECO:0000256" key="1">
    <source>
        <dbReference type="ARBA" id="ARBA00022679"/>
    </source>
</evidence>
<dbReference type="Gene3D" id="1.10.510.10">
    <property type="entry name" value="Transferase(Phosphotransferase) domain 1"/>
    <property type="match status" value="1"/>
</dbReference>
<dbReference type="InterPro" id="IPR017441">
    <property type="entry name" value="Protein_kinase_ATP_BS"/>
</dbReference>
<feature type="compositionally biased region" description="Low complexity" evidence="6">
    <location>
        <begin position="570"/>
        <end position="589"/>
    </location>
</feature>
<feature type="domain" description="Protein kinase" evidence="7">
    <location>
        <begin position="15"/>
        <end position="282"/>
    </location>
</feature>
<evidence type="ECO:0000313" key="8">
    <source>
        <dbReference type="EMBL" id="WAS89721.1"/>
    </source>
</evidence>
<keyword evidence="3 8" id="KW-0418">Kinase</keyword>
<proteinExistence type="predicted"/>
<feature type="binding site" evidence="5">
    <location>
        <position position="53"/>
    </location>
    <ligand>
        <name>ATP</name>
        <dbReference type="ChEBI" id="CHEBI:30616"/>
    </ligand>
</feature>
<reference evidence="8" key="1">
    <citation type="submission" date="2022-11" db="EMBL/GenBank/DDBJ databases">
        <title>Minimal conservation of predation-associated metabolite biosynthetic gene clusters underscores biosynthetic potential of Myxococcota including descriptions for ten novel species: Archangium lansinium sp. nov., Myxococcus landrumus sp. nov., Nannocystis bai.</title>
        <authorList>
            <person name="Ahearne A."/>
            <person name="Stevens C."/>
            <person name="Dowd S."/>
        </authorList>
    </citation>
    <scope>NUCLEOTIDE SEQUENCE</scope>
    <source>
        <strain evidence="8">Fl3</strain>
    </source>
</reference>
<dbReference type="Proteomes" id="UP001164459">
    <property type="component" value="Chromosome"/>
</dbReference>
<dbReference type="PANTHER" id="PTHR43289:SF6">
    <property type="entry name" value="SERINE_THREONINE-PROTEIN KINASE NEKL-3"/>
    <property type="match status" value="1"/>
</dbReference>
<evidence type="ECO:0000256" key="6">
    <source>
        <dbReference type="SAM" id="MobiDB-lite"/>
    </source>
</evidence>